<evidence type="ECO:0000256" key="1">
    <source>
        <dbReference type="ARBA" id="ARBA00010928"/>
    </source>
</evidence>
<organism evidence="5">
    <name type="scientific">freshwater metagenome</name>
    <dbReference type="NCBI Taxonomy" id="449393"/>
    <lineage>
        <taxon>unclassified sequences</taxon>
        <taxon>metagenomes</taxon>
        <taxon>ecological metagenomes</taxon>
    </lineage>
</organism>
<evidence type="ECO:0000259" key="4">
    <source>
        <dbReference type="Pfam" id="PF22725"/>
    </source>
</evidence>
<dbReference type="InterPro" id="IPR055170">
    <property type="entry name" value="GFO_IDH_MocA-like_dom"/>
</dbReference>
<feature type="domain" description="Gfo/Idh/MocA-like oxidoreductase N-terminal" evidence="3">
    <location>
        <begin position="16"/>
        <end position="131"/>
    </location>
</feature>
<evidence type="ECO:0000313" key="5">
    <source>
        <dbReference type="EMBL" id="KGA15550.1"/>
    </source>
</evidence>
<dbReference type="PANTHER" id="PTHR22604">
    <property type="entry name" value="OXIDOREDUCTASES"/>
    <property type="match status" value="1"/>
</dbReference>
<dbReference type="AlphaFoldDB" id="A0A094PUW2"/>
<dbReference type="InterPro" id="IPR036291">
    <property type="entry name" value="NAD(P)-bd_dom_sf"/>
</dbReference>
<dbReference type="GO" id="GO:0016491">
    <property type="term" value="F:oxidoreductase activity"/>
    <property type="evidence" value="ECO:0007669"/>
    <property type="project" value="UniProtKB-KW"/>
</dbReference>
<gene>
    <name evidence="5" type="ORF">GM50_16870</name>
</gene>
<evidence type="ECO:0008006" key="6">
    <source>
        <dbReference type="Google" id="ProtNLM"/>
    </source>
</evidence>
<sequence length="339" mass="36580">MTVFASSSNDFSQPEFRWGIIGTGGIARAFARDLSYFNSHIVQAVGSRTLESATEFALEFPGCTAYGSYAELVADPMIDAVYVATPHPQHVANTILALNAGKPVLCEKPFAVNANEAKAMVAAAIDNGVALLEAMWTRFLPHIATVRELLSSGVIGEVINVEADHGQFLIDHENPRLTEPALAGGALLDLGIYPVSFAHLVLGKPDKITATGVLTEKGVDAQTSAIFDYKSGAQAVITTTLVAGTPCRATIAGTLGRIEIDTTFYNPAAMRVVLRNGSVTEYPNNYRGHGLREQAAELERMISNSEIESPRLTHKMSIEIMQTLDEIRKQIGLKYPFEV</sequence>
<dbReference type="EMBL" id="JNSK01000091">
    <property type="protein sequence ID" value="KGA15550.1"/>
    <property type="molecule type" value="Genomic_DNA"/>
</dbReference>
<keyword evidence="2" id="KW-0560">Oxidoreductase</keyword>
<dbReference type="GO" id="GO:0000166">
    <property type="term" value="F:nucleotide binding"/>
    <property type="evidence" value="ECO:0007669"/>
    <property type="project" value="InterPro"/>
</dbReference>
<protein>
    <recommendedName>
        <fullName evidence="6">Oxidoreductase</fullName>
    </recommendedName>
</protein>
<dbReference type="Pfam" id="PF22725">
    <property type="entry name" value="GFO_IDH_MocA_C3"/>
    <property type="match status" value="1"/>
</dbReference>
<dbReference type="Gene3D" id="3.40.50.720">
    <property type="entry name" value="NAD(P)-binding Rossmann-like Domain"/>
    <property type="match status" value="1"/>
</dbReference>
<dbReference type="InterPro" id="IPR050984">
    <property type="entry name" value="Gfo/Idh/MocA_domain"/>
</dbReference>
<evidence type="ECO:0000259" key="3">
    <source>
        <dbReference type="Pfam" id="PF01408"/>
    </source>
</evidence>
<dbReference type="SUPFAM" id="SSF55347">
    <property type="entry name" value="Glyceraldehyde-3-phosphate dehydrogenase-like, C-terminal domain"/>
    <property type="match status" value="1"/>
</dbReference>
<evidence type="ECO:0000256" key="2">
    <source>
        <dbReference type="ARBA" id="ARBA00023002"/>
    </source>
</evidence>
<reference evidence="5" key="1">
    <citation type="submission" date="2014-05" db="EMBL/GenBank/DDBJ databases">
        <title>Key roles for freshwater Actinobacteria revealed by deep metagenomic sequencing.</title>
        <authorList>
            <person name="Ghai R."/>
            <person name="Mizuno C.M."/>
            <person name="Picazo A."/>
            <person name="Camacho A."/>
            <person name="Rodriguez-Valera F."/>
        </authorList>
    </citation>
    <scope>NUCLEOTIDE SEQUENCE</scope>
</reference>
<proteinExistence type="inferred from homology"/>
<dbReference type="InterPro" id="IPR000683">
    <property type="entry name" value="Gfo/Idh/MocA-like_OxRdtase_N"/>
</dbReference>
<name>A0A094PUW2_9ZZZZ</name>
<dbReference type="SUPFAM" id="SSF51735">
    <property type="entry name" value="NAD(P)-binding Rossmann-fold domains"/>
    <property type="match status" value="1"/>
</dbReference>
<comment type="similarity">
    <text evidence="1">Belongs to the Gfo/Idh/MocA family.</text>
</comment>
<comment type="caution">
    <text evidence="5">The sequence shown here is derived from an EMBL/GenBank/DDBJ whole genome shotgun (WGS) entry which is preliminary data.</text>
</comment>
<dbReference type="Gene3D" id="3.30.360.10">
    <property type="entry name" value="Dihydrodipicolinate Reductase, domain 2"/>
    <property type="match status" value="1"/>
</dbReference>
<feature type="domain" description="GFO/IDH/MocA-like oxidoreductase" evidence="4">
    <location>
        <begin position="144"/>
        <end position="259"/>
    </location>
</feature>
<accession>A0A094PUW2</accession>
<dbReference type="PANTHER" id="PTHR22604:SF105">
    <property type="entry name" value="TRANS-1,2-DIHYDROBENZENE-1,2-DIOL DEHYDROGENASE"/>
    <property type="match status" value="1"/>
</dbReference>
<dbReference type="Pfam" id="PF01408">
    <property type="entry name" value="GFO_IDH_MocA"/>
    <property type="match status" value="1"/>
</dbReference>